<reference evidence="2 3" key="1">
    <citation type="submission" date="2016-09" db="EMBL/GenBank/DDBJ databases">
        <title>Xenorhabdus thuongxuanensis sp. nov. and Xenorhabdus eapokensis sp. nov., isolated from Steinernema species.</title>
        <authorList>
            <person name="Kaempfer P."/>
            <person name="Tobias N.J."/>
            <person name="Phan Ke L."/>
            <person name="Bode H.B."/>
            <person name="Glaeser S.P."/>
        </authorList>
    </citation>
    <scope>NUCLEOTIDE SEQUENCE [LARGE SCALE GENOMIC DNA]</scope>
    <source>
        <strain evidence="2 3">DL20</strain>
    </source>
</reference>
<comment type="caution">
    <text evidence="2">The sequence shown here is derived from an EMBL/GenBank/DDBJ whole genome shotgun (WGS) entry which is preliminary data.</text>
</comment>
<dbReference type="InterPro" id="IPR024197">
    <property type="entry name" value="TPP-like"/>
</dbReference>
<evidence type="ECO:0000256" key="1">
    <source>
        <dbReference type="ARBA" id="ARBA00022723"/>
    </source>
</evidence>
<name>A0A1Q5TVT0_9GAMM</name>
<gene>
    <name evidence="2" type="ORF">Xedl_01068</name>
</gene>
<organism evidence="2 3">
    <name type="scientific">Xenorhabdus eapokensis</name>
    <dbReference type="NCBI Taxonomy" id="1873482"/>
    <lineage>
        <taxon>Bacteria</taxon>
        <taxon>Pseudomonadati</taxon>
        <taxon>Pseudomonadota</taxon>
        <taxon>Gammaproteobacteria</taxon>
        <taxon>Enterobacterales</taxon>
        <taxon>Morganellaceae</taxon>
        <taxon>Xenorhabdus</taxon>
    </lineage>
</organism>
<dbReference type="GO" id="GO:0046872">
    <property type="term" value="F:metal ion binding"/>
    <property type="evidence" value="ECO:0007669"/>
    <property type="project" value="UniProtKB-KW"/>
</dbReference>
<accession>A0A1Q5TVT0</accession>
<keyword evidence="3" id="KW-1185">Reference proteome</keyword>
<evidence type="ECO:0008006" key="4">
    <source>
        <dbReference type="Google" id="ProtNLM"/>
    </source>
</evidence>
<dbReference type="RefSeq" id="WP_074022789.1">
    <property type="nucleotide sequence ID" value="NZ_CAWNAG010000158.1"/>
</dbReference>
<protein>
    <recommendedName>
        <fullName evidence="4">Sucrose phosphatase-like domain-containing protein</fullName>
    </recommendedName>
</protein>
<dbReference type="InterPro" id="IPR023214">
    <property type="entry name" value="HAD_sf"/>
</dbReference>
<dbReference type="Proteomes" id="UP000186268">
    <property type="component" value="Unassembled WGS sequence"/>
</dbReference>
<dbReference type="EMBL" id="MKGQ01000005">
    <property type="protein sequence ID" value="OKP04300.1"/>
    <property type="molecule type" value="Genomic_DNA"/>
</dbReference>
<dbReference type="AlphaFoldDB" id="A0A1Q5TVT0"/>
<keyword evidence="1" id="KW-0479">Metal-binding</keyword>
<dbReference type="Gene3D" id="3.40.50.1000">
    <property type="entry name" value="HAD superfamily/HAD-like"/>
    <property type="match status" value="1"/>
</dbReference>
<dbReference type="InterPro" id="IPR036412">
    <property type="entry name" value="HAD-like_sf"/>
</dbReference>
<dbReference type="SUPFAM" id="SSF56784">
    <property type="entry name" value="HAD-like"/>
    <property type="match status" value="1"/>
</dbReference>
<evidence type="ECO:0000313" key="3">
    <source>
        <dbReference type="Proteomes" id="UP000186268"/>
    </source>
</evidence>
<evidence type="ECO:0000313" key="2">
    <source>
        <dbReference type="EMBL" id="OKP04300.1"/>
    </source>
</evidence>
<proteinExistence type="predicted"/>
<sequence length="257" mass="29723">MIKPVFLTDLDDTLFQSRRKLKEISFRVGALDRKCSPHSYMTEKQTMLVDWLLAHAEVIPVTARNTEQLSRVQIPFNSWRIVSHGALILTPAGSVDRLWQSCMLSELLSYQDKLHELARLSQRLIVTYGMDAWVRIDYEYSDVPVFLIIKHRNHDRLNELNILAESLAQESHFHQNFYFHQNNNNLTVLPKCVDKGRATHHLLQKLRAERGVFPVIGLGDSLSDHRFMQLCDWFGMPQQSQFADTLMTALFGAVSNE</sequence>
<dbReference type="OrthoDB" id="8746852at2"/>
<dbReference type="PIRSF" id="PIRSF030802">
    <property type="entry name" value="UCP030802"/>
    <property type="match status" value="1"/>
</dbReference>
<dbReference type="STRING" id="1873482.Xedl_01068"/>